<evidence type="ECO:0000256" key="2">
    <source>
        <dbReference type="ARBA" id="ARBA00023125"/>
    </source>
</evidence>
<dbReference type="PROSITE" id="PS01124">
    <property type="entry name" value="HTH_ARAC_FAMILY_2"/>
    <property type="match status" value="1"/>
</dbReference>
<organism evidence="7 8">
    <name type="scientific">Hymenobacter gelipurpurascens</name>
    <dbReference type="NCBI Taxonomy" id="89968"/>
    <lineage>
        <taxon>Bacteria</taxon>
        <taxon>Pseudomonadati</taxon>
        <taxon>Bacteroidota</taxon>
        <taxon>Cytophagia</taxon>
        <taxon>Cytophagales</taxon>
        <taxon>Hymenobacteraceae</taxon>
        <taxon>Hymenobacter</taxon>
    </lineage>
</organism>
<dbReference type="SMART" id="SM00342">
    <property type="entry name" value="HTH_ARAC"/>
    <property type="match status" value="1"/>
</dbReference>
<dbReference type="Gene3D" id="1.10.10.60">
    <property type="entry name" value="Homeodomain-like"/>
    <property type="match status" value="2"/>
</dbReference>
<feature type="region of interest" description="Disordered" evidence="4">
    <location>
        <begin position="304"/>
        <end position="331"/>
    </location>
</feature>
<feature type="transmembrane region" description="Helical" evidence="5">
    <location>
        <begin position="74"/>
        <end position="95"/>
    </location>
</feature>
<keyword evidence="5" id="KW-0472">Membrane</keyword>
<evidence type="ECO:0000256" key="4">
    <source>
        <dbReference type="SAM" id="MobiDB-lite"/>
    </source>
</evidence>
<dbReference type="PROSITE" id="PS00041">
    <property type="entry name" value="HTH_ARAC_FAMILY_1"/>
    <property type="match status" value="1"/>
</dbReference>
<keyword evidence="8" id="KW-1185">Reference proteome</keyword>
<feature type="transmembrane region" description="Helical" evidence="5">
    <location>
        <begin position="206"/>
        <end position="227"/>
    </location>
</feature>
<dbReference type="GO" id="GO:0043565">
    <property type="term" value="F:sequence-specific DNA binding"/>
    <property type="evidence" value="ECO:0007669"/>
    <property type="project" value="InterPro"/>
</dbReference>
<evidence type="ECO:0000313" key="7">
    <source>
        <dbReference type="EMBL" id="SNC65858.1"/>
    </source>
</evidence>
<dbReference type="AlphaFoldDB" id="A0A212TIH5"/>
<evidence type="ECO:0000256" key="3">
    <source>
        <dbReference type="ARBA" id="ARBA00023163"/>
    </source>
</evidence>
<protein>
    <submittedName>
        <fullName evidence="7">AraC-type DNA-binding protein</fullName>
    </submittedName>
</protein>
<sequence length="457" mass="52401">MFFTFSLYSSLLLPFFVQGMVVSGVLWRRSYREELPADGWLALLLLLFVGRLAQWMLGFGGWYDSHDARTTFMFYWPFENWLAVGPTLYFYFRSLTNQEFRMQRPHWWHFVPALAYLGWRLVVYAYDIGWWHGLQGQPLPAHFGTKGPLAAWAEQQPIKFWVNTIGYLLVLAYTVRTLREYRTYAQYLNDNFSDTDQIRFRWLRNVLIAVGVGTGVTLAFGFINTFVHPLDYYQAWYDYLFTGLLIYYLSIAGLLTGHRLAGLRFQPAPEPLASLPTLSSAEVPGVAPSSAAKQVAYAELLEAEQDETSEEAPPSGLQQEPGNMTPSPVDAAPVVTAEPAEADAELTRWTTRLLRHMETERPYLAPELTLGELASQLRTNTSWLSKVINTGCRQNFNDFINEYRVREAEQCLRNPRFQHYTLLAVALEAGFNSKSTFNRVFKKLRGSTPSEVARRNL</sequence>
<accession>A0A212TIH5</accession>
<dbReference type="InterPro" id="IPR018060">
    <property type="entry name" value="HTH_AraC"/>
</dbReference>
<keyword evidence="3" id="KW-0804">Transcription</keyword>
<dbReference type="SUPFAM" id="SSF46689">
    <property type="entry name" value="Homeodomain-like"/>
    <property type="match status" value="1"/>
</dbReference>
<gene>
    <name evidence="7" type="ORF">SAMN06265337_1414</name>
</gene>
<reference evidence="8" key="1">
    <citation type="submission" date="2017-06" db="EMBL/GenBank/DDBJ databases">
        <authorList>
            <person name="Varghese N."/>
            <person name="Submissions S."/>
        </authorList>
    </citation>
    <scope>NUCLEOTIDE SEQUENCE [LARGE SCALE GENOMIC DNA]</scope>
    <source>
        <strain evidence="8">DSM 11116</strain>
    </source>
</reference>
<dbReference type="Proteomes" id="UP000198131">
    <property type="component" value="Unassembled WGS sequence"/>
</dbReference>
<evidence type="ECO:0000256" key="5">
    <source>
        <dbReference type="SAM" id="Phobius"/>
    </source>
</evidence>
<dbReference type="RefSeq" id="WP_088842655.1">
    <property type="nucleotide sequence ID" value="NZ_FYEW01000001.1"/>
</dbReference>
<feature type="transmembrane region" description="Helical" evidence="5">
    <location>
        <begin position="39"/>
        <end position="62"/>
    </location>
</feature>
<evidence type="ECO:0000313" key="8">
    <source>
        <dbReference type="Proteomes" id="UP000198131"/>
    </source>
</evidence>
<dbReference type="PANTHER" id="PTHR43280">
    <property type="entry name" value="ARAC-FAMILY TRANSCRIPTIONAL REGULATOR"/>
    <property type="match status" value="1"/>
</dbReference>
<name>A0A212TIH5_9BACT</name>
<dbReference type="Pfam" id="PF12833">
    <property type="entry name" value="HTH_18"/>
    <property type="match status" value="1"/>
</dbReference>
<proteinExistence type="predicted"/>
<keyword evidence="5" id="KW-1133">Transmembrane helix</keyword>
<dbReference type="PANTHER" id="PTHR43280:SF2">
    <property type="entry name" value="HTH-TYPE TRANSCRIPTIONAL REGULATOR EXSA"/>
    <property type="match status" value="1"/>
</dbReference>
<feature type="domain" description="HTH araC/xylS-type" evidence="6">
    <location>
        <begin position="351"/>
        <end position="455"/>
    </location>
</feature>
<dbReference type="OrthoDB" id="5492415at2"/>
<keyword evidence="5" id="KW-0812">Transmembrane</keyword>
<evidence type="ECO:0000259" key="6">
    <source>
        <dbReference type="PROSITE" id="PS01124"/>
    </source>
</evidence>
<dbReference type="InterPro" id="IPR018062">
    <property type="entry name" value="HTH_AraC-typ_CS"/>
</dbReference>
<keyword evidence="1" id="KW-0805">Transcription regulation</keyword>
<dbReference type="EMBL" id="FYEW01000001">
    <property type="protein sequence ID" value="SNC65858.1"/>
    <property type="molecule type" value="Genomic_DNA"/>
</dbReference>
<feature type="compositionally biased region" description="Polar residues" evidence="4">
    <location>
        <begin position="316"/>
        <end position="326"/>
    </location>
</feature>
<dbReference type="InterPro" id="IPR009057">
    <property type="entry name" value="Homeodomain-like_sf"/>
</dbReference>
<dbReference type="GO" id="GO:0003700">
    <property type="term" value="F:DNA-binding transcription factor activity"/>
    <property type="evidence" value="ECO:0007669"/>
    <property type="project" value="InterPro"/>
</dbReference>
<keyword evidence="2 7" id="KW-0238">DNA-binding</keyword>
<feature type="transmembrane region" description="Helical" evidence="5">
    <location>
        <begin position="158"/>
        <end position="175"/>
    </location>
</feature>
<feature type="transmembrane region" description="Helical" evidence="5">
    <location>
        <begin position="239"/>
        <end position="257"/>
    </location>
</feature>
<feature type="transmembrane region" description="Helical" evidence="5">
    <location>
        <begin position="107"/>
        <end position="126"/>
    </location>
</feature>
<feature type="transmembrane region" description="Helical" evidence="5">
    <location>
        <begin position="6"/>
        <end position="27"/>
    </location>
</feature>
<evidence type="ECO:0000256" key="1">
    <source>
        <dbReference type="ARBA" id="ARBA00023015"/>
    </source>
</evidence>